<dbReference type="EMBL" id="CP020932">
    <property type="protein sequence ID" value="ARM86321.1"/>
    <property type="molecule type" value="Genomic_DNA"/>
</dbReference>
<keyword evidence="1" id="KW-0732">Signal</keyword>
<name>A0A1W6KFY9_9GAMM</name>
<dbReference type="AlphaFoldDB" id="A0A1W6KFY9"/>
<keyword evidence="2" id="KW-0614">Plasmid</keyword>
<evidence type="ECO:0000313" key="3">
    <source>
        <dbReference type="Proteomes" id="UP000193100"/>
    </source>
</evidence>
<proteinExistence type="predicted"/>
<sequence>MLSLTRKSQIVLTLTALGFFGVPPASANEGNLTKWEKHCANSTFVTQRTGRFHTGEIEKGMRVLHQSGILNSVMSFGNQEACLSFVASAAVEFPVVVLEKRLPKDDKQWSQAVVNRLSDFVVRELIAERLTEAEINIRQPVPLTKKTQKRRTLSDNRAVLFGTNQDRSYSAAGPGACLVATHPTSMTSDLPTQNPYVWSLIGDSEKESLAQIGDPMEFWHEVAHCQPEYALNDLAANDGSASEMKSWATRRNKEAQACRPEVGDALLSQMHSQLESHSDNPTKALNNTLKAGGFNKGDMQDYHTHWRLLFEALSDAWAKKQVEARGVYSARHCGADQLLPHPWDRLRLAWSIREPDARYMTWLMPWVEGYPETTQYQVLADAYEGMIRTAEDLLPKAVYLQMITERESRPDLYGLGTPKREPDNARAESWRQWANHHRTMDSLL</sequence>
<evidence type="ECO:0000256" key="1">
    <source>
        <dbReference type="SAM" id="SignalP"/>
    </source>
</evidence>
<dbReference type="Proteomes" id="UP000193100">
    <property type="component" value="Plasmid pSMR5"/>
</dbReference>
<feature type="signal peptide" evidence="1">
    <location>
        <begin position="1"/>
        <end position="27"/>
    </location>
</feature>
<protein>
    <submittedName>
        <fullName evidence="2">Uncharacterized protein</fullName>
    </submittedName>
</protein>
<accession>A0A1W6KFY9</accession>
<reference evidence="2 3" key="1">
    <citation type="submission" date="2017-04" db="EMBL/GenBank/DDBJ databases">
        <title>Genome Sequence of Marinobacter salarius strain SMR5 Isolated from a culture of the Diatom Skeletonema marinoi.</title>
        <authorList>
            <person name="Topel M."/>
            <person name="Pinder M.I.M."/>
            <person name="Johansson O.N."/>
            <person name="Kourtchenko O."/>
            <person name="Godhe A."/>
            <person name="Clarke A.K."/>
        </authorList>
    </citation>
    <scope>NUCLEOTIDE SEQUENCE [LARGE SCALE GENOMIC DNA]</scope>
    <source>
        <strain evidence="2 3">SMR5</strain>
        <plasmid evidence="3">Plasmid psmr5</plasmid>
    </source>
</reference>
<feature type="chain" id="PRO_5012800328" evidence="1">
    <location>
        <begin position="28"/>
        <end position="444"/>
    </location>
</feature>
<organism evidence="2 3">
    <name type="scientific">Marinobacter salarius</name>
    <dbReference type="NCBI Taxonomy" id="1420917"/>
    <lineage>
        <taxon>Bacteria</taxon>
        <taxon>Pseudomonadati</taxon>
        <taxon>Pseudomonadota</taxon>
        <taxon>Gammaproteobacteria</taxon>
        <taxon>Pseudomonadales</taxon>
        <taxon>Marinobacteraceae</taxon>
        <taxon>Marinobacter</taxon>
    </lineage>
</organism>
<geneLocation type="plasmid" evidence="3">
    <name>psmr5</name>
</geneLocation>
<evidence type="ECO:0000313" key="2">
    <source>
        <dbReference type="EMBL" id="ARM86321.1"/>
    </source>
</evidence>
<gene>
    <name evidence="2" type="ORF">MARSALSMR5_04304</name>
</gene>